<dbReference type="InterPro" id="IPR029044">
    <property type="entry name" value="Nucleotide-diphossugar_trans"/>
</dbReference>
<comment type="caution">
    <text evidence="5">The sequence shown here is derived from an EMBL/GenBank/DDBJ whole genome shotgun (WGS) entry which is preliminary data.</text>
</comment>
<keyword evidence="6" id="KW-1185">Reference proteome</keyword>
<dbReference type="GO" id="GO:0016757">
    <property type="term" value="F:glycosyltransferase activity"/>
    <property type="evidence" value="ECO:0007669"/>
    <property type="project" value="UniProtKB-KW"/>
</dbReference>
<evidence type="ECO:0000313" key="5">
    <source>
        <dbReference type="EMBL" id="KAA5611286.1"/>
    </source>
</evidence>
<evidence type="ECO:0000256" key="2">
    <source>
        <dbReference type="ARBA" id="ARBA00022676"/>
    </source>
</evidence>
<keyword evidence="4" id="KW-0472">Membrane</keyword>
<dbReference type="AlphaFoldDB" id="A0A5M6ISJ8"/>
<comment type="similarity">
    <text evidence="1">Belongs to the glycosyltransferase 2 family.</text>
</comment>
<dbReference type="PANTHER" id="PTHR43179:SF12">
    <property type="entry name" value="GALACTOFURANOSYLTRANSFERASE GLFT2"/>
    <property type="match status" value="1"/>
</dbReference>
<proteinExistence type="inferred from homology"/>
<organism evidence="5 6">
    <name type="scientific">Rhodovastum atsumiense</name>
    <dbReference type="NCBI Taxonomy" id="504468"/>
    <lineage>
        <taxon>Bacteria</taxon>
        <taxon>Pseudomonadati</taxon>
        <taxon>Pseudomonadota</taxon>
        <taxon>Alphaproteobacteria</taxon>
        <taxon>Acetobacterales</taxon>
        <taxon>Acetobacteraceae</taxon>
        <taxon>Rhodovastum</taxon>
    </lineage>
</organism>
<dbReference type="PANTHER" id="PTHR43179">
    <property type="entry name" value="RHAMNOSYLTRANSFERASE WBBL"/>
    <property type="match status" value="1"/>
</dbReference>
<dbReference type="Gene3D" id="3.90.550.10">
    <property type="entry name" value="Spore Coat Polysaccharide Biosynthesis Protein SpsA, Chain A"/>
    <property type="match status" value="1"/>
</dbReference>
<reference evidence="5 6" key="1">
    <citation type="submission" date="2019-09" db="EMBL/GenBank/DDBJ databases">
        <title>Genome sequence of Rhodovastum atsumiense, a diverse member of the Acetobacteraceae family of non-sulfur purple photosynthetic bacteria.</title>
        <authorList>
            <person name="Meyer T."/>
            <person name="Kyndt J."/>
        </authorList>
    </citation>
    <scope>NUCLEOTIDE SEQUENCE [LARGE SCALE GENOMIC DNA]</scope>
    <source>
        <strain evidence="5 6">DSM 21279</strain>
    </source>
</reference>
<feature type="transmembrane region" description="Helical" evidence="4">
    <location>
        <begin position="256"/>
        <end position="274"/>
    </location>
</feature>
<evidence type="ECO:0000256" key="1">
    <source>
        <dbReference type="ARBA" id="ARBA00006739"/>
    </source>
</evidence>
<gene>
    <name evidence="5" type="ORF">F1189_15140</name>
</gene>
<evidence type="ECO:0000256" key="3">
    <source>
        <dbReference type="ARBA" id="ARBA00022679"/>
    </source>
</evidence>
<keyword evidence="3 5" id="KW-0808">Transferase</keyword>
<evidence type="ECO:0000256" key="4">
    <source>
        <dbReference type="SAM" id="Phobius"/>
    </source>
</evidence>
<dbReference type="Proteomes" id="UP000325255">
    <property type="component" value="Unassembled WGS sequence"/>
</dbReference>
<accession>A0A5M6ISJ8</accession>
<keyword evidence="4" id="KW-0812">Transmembrane</keyword>
<protein>
    <submittedName>
        <fullName evidence="5">Rhamnosyl transferase</fullName>
    </submittedName>
</protein>
<evidence type="ECO:0000313" key="6">
    <source>
        <dbReference type="Proteomes" id="UP000325255"/>
    </source>
</evidence>
<name>A0A5M6ISJ8_9PROT</name>
<keyword evidence="4" id="KW-1133">Transmembrane helix</keyword>
<keyword evidence="2" id="KW-0328">Glycosyltransferase</keyword>
<sequence length="306" mass="33705">MLTANGLPSDIGIVAYDPVPELLIDLVGRMSREAGKVWIFQNSTLDPALKQRLCAAAAGGITFLNDGTNAGLGLAYNTMAAASRQAGADLLLIFDQDSSPQAGMLTHLRQGMMDLIRLGKKPALIGPLPVSAEDGTFKPPHPFHLAGGSVNGTLHPAEFAISSGSLINLDAFEQLGGFRTDFFIDAVDIEWCFRAWRQGYSCWIDSTAIMPHRLGQGIIRIPVLGMLLARQPPARLYTYVRNQVAMMREGLAPLRWRLRLLPYLFVQGVAYWVAYRGKRVRVLRAFWWGASDGWSNRLGPGRRSRI</sequence>
<dbReference type="SUPFAM" id="SSF53448">
    <property type="entry name" value="Nucleotide-diphospho-sugar transferases"/>
    <property type="match status" value="1"/>
</dbReference>
<dbReference type="EMBL" id="VWPK01000022">
    <property type="protein sequence ID" value="KAA5611286.1"/>
    <property type="molecule type" value="Genomic_DNA"/>
</dbReference>